<feature type="compositionally biased region" description="Low complexity" evidence="6">
    <location>
        <begin position="369"/>
        <end position="381"/>
    </location>
</feature>
<evidence type="ECO:0000256" key="5">
    <source>
        <dbReference type="ARBA" id="ARBA00022859"/>
    </source>
</evidence>
<evidence type="ECO:0000256" key="6">
    <source>
        <dbReference type="SAM" id="MobiDB-lite"/>
    </source>
</evidence>
<dbReference type="InterPro" id="IPR000488">
    <property type="entry name" value="Death_dom"/>
</dbReference>
<dbReference type="Pfam" id="PF00531">
    <property type="entry name" value="Death"/>
    <property type="match status" value="1"/>
</dbReference>
<dbReference type="PROSITE" id="PS50017">
    <property type="entry name" value="DEATH_DOMAIN"/>
    <property type="match status" value="1"/>
</dbReference>
<evidence type="ECO:0000256" key="4">
    <source>
        <dbReference type="ARBA" id="ARBA00022843"/>
    </source>
</evidence>
<keyword evidence="9" id="KW-1185">Reference proteome</keyword>
<keyword evidence="5" id="KW-0391">Immunity</keyword>
<dbReference type="GO" id="GO:0007165">
    <property type="term" value="P:signal transduction"/>
    <property type="evidence" value="ECO:0007669"/>
    <property type="project" value="InterPro"/>
</dbReference>
<evidence type="ECO:0000259" key="7">
    <source>
        <dbReference type="PROSITE" id="PS50017"/>
    </source>
</evidence>
<feature type="region of interest" description="Disordered" evidence="6">
    <location>
        <begin position="278"/>
        <end position="399"/>
    </location>
</feature>
<keyword evidence="2" id="KW-0597">Phosphoprotein</keyword>
<gene>
    <name evidence="8" type="ORF">KP79_PYT17440</name>
</gene>
<evidence type="ECO:0000313" key="8">
    <source>
        <dbReference type="EMBL" id="OWF51775.1"/>
    </source>
</evidence>
<dbReference type="InterPro" id="IPR031964">
    <property type="entry name" value="CARD_dom"/>
</dbReference>
<organism evidence="8 9">
    <name type="scientific">Mizuhopecten yessoensis</name>
    <name type="common">Japanese scallop</name>
    <name type="synonym">Patinopecten yessoensis</name>
    <dbReference type="NCBI Taxonomy" id="6573"/>
    <lineage>
        <taxon>Eukaryota</taxon>
        <taxon>Metazoa</taxon>
        <taxon>Spiralia</taxon>
        <taxon>Lophotrochozoa</taxon>
        <taxon>Mollusca</taxon>
        <taxon>Bivalvia</taxon>
        <taxon>Autobranchia</taxon>
        <taxon>Pteriomorphia</taxon>
        <taxon>Pectinida</taxon>
        <taxon>Pectinoidea</taxon>
        <taxon>Pectinidae</taxon>
        <taxon>Mizuhopecten</taxon>
    </lineage>
</organism>
<name>A0A210QSR1_MIZYE</name>
<evidence type="ECO:0000313" key="9">
    <source>
        <dbReference type="Proteomes" id="UP000242188"/>
    </source>
</evidence>
<dbReference type="AlphaFoldDB" id="A0A210QSR1"/>
<dbReference type="Pfam" id="PF16739">
    <property type="entry name" value="CARD_2"/>
    <property type="match status" value="1"/>
</dbReference>
<proteinExistence type="predicted"/>
<feature type="compositionally biased region" description="Polar residues" evidence="6">
    <location>
        <begin position="389"/>
        <end position="399"/>
    </location>
</feature>
<keyword evidence="3" id="KW-0399">Innate immunity</keyword>
<evidence type="ECO:0000256" key="1">
    <source>
        <dbReference type="ARBA" id="ARBA00022499"/>
    </source>
</evidence>
<dbReference type="InterPro" id="IPR011029">
    <property type="entry name" value="DEATH-like_dom_sf"/>
</dbReference>
<evidence type="ECO:0000256" key="3">
    <source>
        <dbReference type="ARBA" id="ARBA00022588"/>
    </source>
</evidence>
<feature type="compositionally biased region" description="Polar residues" evidence="6">
    <location>
        <begin position="291"/>
        <end position="305"/>
    </location>
</feature>
<sequence>MTFLNDKRIRHFEKHLPEFTKKVDPIELLPYLHCLTQSSKEEIESRQQHWSRSKAAIKMYEHLIRMDNWWDQLLAALRSNCQHHLADKLEEIDDEWSVPRTDRKVRPIHATRKLQSVRSRICTGDTKYKDLPARVSSVLKIMDSQDVVNNWEAMAAHFKYTNDEVTRMKCNQNQPSCTKKLLEDWSQREDATLKNLLMTLQELERFDLLEQVQSITGYCLPEIRKGQLDCDEHGRDILLPTEMMFSEANKETSMKINENAMPSQGEHDSLVSSCQFNPMTRHSQTHGDMSLSPSDDQVGQQNERNLSPLCDTDIQPSVSFVGKDTSAVDDSKTPDEDIATQGISMNRRPSEEGLDPIHTPGTSNVCGHNNNNNNKINNNSNTDEYDASHGSNVNTSSYPKTMKDKIIDQLPLVGISALGMGLIMALAKIK</sequence>
<dbReference type="GO" id="GO:0005737">
    <property type="term" value="C:cytoplasm"/>
    <property type="evidence" value="ECO:0007669"/>
    <property type="project" value="UniProtKB-ARBA"/>
</dbReference>
<keyword evidence="4" id="KW-0832">Ubl conjugation</keyword>
<accession>A0A210QSR1</accession>
<protein>
    <recommendedName>
        <fullName evidence="7">Death domain-containing protein</fullName>
    </recommendedName>
</protein>
<comment type="caution">
    <text evidence="8">The sequence shown here is derived from an EMBL/GenBank/DDBJ whole genome shotgun (WGS) entry which is preliminary data.</text>
</comment>
<dbReference type="EMBL" id="NEDP02002060">
    <property type="protein sequence ID" value="OWF51775.1"/>
    <property type="molecule type" value="Genomic_DNA"/>
</dbReference>
<keyword evidence="1" id="KW-1017">Isopeptide bond</keyword>
<dbReference type="Gene3D" id="1.10.533.10">
    <property type="entry name" value="Death Domain, Fas"/>
    <property type="match status" value="2"/>
</dbReference>
<evidence type="ECO:0000256" key="2">
    <source>
        <dbReference type="ARBA" id="ARBA00022553"/>
    </source>
</evidence>
<dbReference type="GO" id="GO:0045087">
    <property type="term" value="P:innate immune response"/>
    <property type="evidence" value="ECO:0007669"/>
    <property type="project" value="UniProtKB-KW"/>
</dbReference>
<dbReference type="Proteomes" id="UP000242188">
    <property type="component" value="Unassembled WGS sequence"/>
</dbReference>
<dbReference type="OrthoDB" id="6158275at2759"/>
<dbReference type="SUPFAM" id="SSF47986">
    <property type="entry name" value="DEATH domain"/>
    <property type="match status" value="2"/>
</dbReference>
<reference evidence="8 9" key="1">
    <citation type="journal article" date="2017" name="Nat. Ecol. Evol.">
        <title>Scallop genome provides insights into evolution of bilaterian karyotype and development.</title>
        <authorList>
            <person name="Wang S."/>
            <person name="Zhang J."/>
            <person name="Jiao W."/>
            <person name="Li J."/>
            <person name="Xun X."/>
            <person name="Sun Y."/>
            <person name="Guo X."/>
            <person name="Huan P."/>
            <person name="Dong B."/>
            <person name="Zhang L."/>
            <person name="Hu X."/>
            <person name="Sun X."/>
            <person name="Wang J."/>
            <person name="Zhao C."/>
            <person name="Wang Y."/>
            <person name="Wang D."/>
            <person name="Huang X."/>
            <person name="Wang R."/>
            <person name="Lv J."/>
            <person name="Li Y."/>
            <person name="Zhang Z."/>
            <person name="Liu B."/>
            <person name="Lu W."/>
            <person name="Hui Y."/>
            <person name="Liang J."/>
            <person name="Zhou Z."/>
            <person name="Hou R."/>
            <person name="Li X."/>
            <person name="Liu Y."/>
            <person name="Li H."/>
            <person name="Ning X."/>
            <person name="Lin Y."/>
            <person name="Zhao L."/>
            <person name="Xing Q."/>
            <person name="Dou J."/>
            <person name="Li Y."/>
            <person name="Mao J."/>
            <person name="Guo H."/>
            <person name="Dou H."/>
            <person name="Li T."/>
            <person name="Mu C."/>
            <person name="Jiang W."/>
            <person name="Fu Q."/>
            <person name="Fu X."/>
            <person name="Miao Y."/>
            <person name="Liu J."/>
            <person name="Yu Q."/>
            <person name="Li R."/>
            <person name="Liao H."/>
            <person name="Li X."/>
            <person name="Kong Y."/>
            <person name="Jiang Z."/>
            <person name="Chourrout D."/>
            <person name="Li R."/>
            <person name="Bao Z."/>
        </authorList>
    </citation>
    <scope>NUCLEOTIDE SEQUENCE [LARGE SCALE GENOMIC DNA]</scope>
    <source>
        <strain evidence="8 9">PY_sf001</strain>
    </source>
</reference>
<feature type="domain" description="Death" evidence="7">
    <location>
        <begin position="150"/>
        <end position="216"/>
    </location>
</feature>